<dbReference type="Gene3D" id="3.30.559.30">
    <property type="entry name" value="Nonribosomal peptide synthetase, condensation domain"/>
    <property type="match status" value="1"/>
</dbReference>
<dbReference type="SUPFAM" id="SSF56801">
    <property type="entry name" value="Acetyl-CoA synthetase-like"/>
    <property type="match status" value="1"/>
</dbReference>
<gene>
    <name evidence="5" type="ORF">HNQ71_001424</name>
</gene>
<dbReference type="GO" id="GO:0005829">
    <property type="term" value="C:cytosol"/>
    <property type="evidence" value="ECO:0007669"/>
    <property type="project" value="TreeGrafter"/>
</dbReference>
<dbReference type="SUPFAM" id="SSF47336">
    <property type="entry name" value="ACP-like"/>
    <property type="match status" value="1"/>
</dbReference>
<sequence>MNSLQNRITAMTPEQKRSLREHLIRVRPAQEIPVQPRDGRDFPLSHSQDRLWFLDQLVPGNPFYNISIAQRLPFVPLRRYLEKALSAVVARHEALRTVFPLVRGQPVQRILPATTVRCEIDDLSREPDPEARAAQIASAASQQPFALAEGPLLHCRLLLLSGGESLLLLVIHHIVADGWSLEKLLAEIGQVYSELLTGRLPSLPPLPVQYADFAVWQREAMSGEKMAQHRKYWVQRLEGMQQLELPTDHPRPARPSYRGARAPITIDAAATEAAEALARRLHTTRFTVLFAAFAALLHRLAGQDEVTIGTPMAARPYSELEDVVGFFANTVVLRLDFSGGCSFEDAVERTHARLREAQNHQDLPFSMVVAALAPEQDLSRNPLFQVSFQVLSSSQVRRAITDAAPAFNFARGTSAFDLTLQLTETASCLVGELEYATDLFQQASAERLVERFLRLLCAALADPEASMADLPLMDAAEPHQLEAWSRGPVMPSAETDLCELFEAQARLSPDAVACQAPDGNLSYAELDGGANSLAHQLIAHGVAPGDCVGIAIEPCTYLPMALLAVLKAGAAYVPLGPELPVQRARDMLVDAGATVLLVSKSTQSDLQSGLTSIAVDREPPQPGVPPPKVRRDAESPVYILFTSGSTGRPKGVSVPHRALLNYLRWCMSVYPVDDGDGAPLCTSITADMSVTTLFVPLLCGKTVFLLPAGGGLEALEEALHSGRRYSFVKLTPSHLEGLRQLARGRAPACATGCFIVGGEALHGETLEPWRAHMPGLLIVNEYGPTETTVGCCAHFLRAGDIRPGPVPIGRPIALTRLNVCNRSGAPVPVGVVGELRIGGAGVALGYVGQAGLTAERFVRGPDGSLVYRSGDRVRYRRDGTLEYLGRADNQVKLRGHRVEPDEVEAALRTHPAVAEAAVVLHRAGPGDDRLHAALLLSPGCDLDQADLTGTFRSHLQDKLPPFMIPSAFKVVEEIPLTANGKADRDRIAGMLADAAPRERRRVTPQTALETLLVRCFCDVLKVPEAGATDDFFADLGGHSLLATRLVSQLRELLQIEIPLRRVFEARCARELSRAIAPDDSARQRLEAAAAIVLQVLEMSDADVRQQLHEQGDGACV</sequence>
<reference evidence="5 6" key="1">
    <citation type="submission" date="2020-08" db="EMBL/GenBank/DDBJ databases">
        <title>Genomic Encyclopedia of Type Strains, Phase IV (KMG-IV): sequencing the most valuable type-strain genomes for metagenomic binning, comparative biology and taxonomic classification.</title>
        <authorList>
            <person name="Goeker M."/>
        </authorList>
    </citation>
    <scope>NUCLEOTIDE SEQUENCE [LARGE SCALE GENOMIC DNA]</scope>
    <source>
        <strain evidence="5 6">DSM 100039</strain>
    </source>
</reference>
<dbReference type="NCBIfam" id="TIGR01733">
    <property type="entry name" value="AA-adenyl-dom"/>
    <property type="match status" value="1"/>
</dbReference>
<evidence type="ECO:0000259" key="4">
    <source>
        <dbReference type="PROSITE" id="PS50075"/>
    </source>
</evidence>
<dbReference type="InterPro" id="IPR042099">
    <property type="entry name" value="ANL_N_sf"/>
</dbReference>
<evidence type="ECO:0000313" key="5">
    <source>
        <dbReference type="EMBL" id="MBB6408780.1"/>
    </source>
</evidence>
<dbReference type="InterPro" id="IPR006162">
    <property type="entry name" value="Ppantetheine_attach_site"/>
</dbReference>
<dbReference type="GO" id="GO:0043041">
    <property type="term" value="P:amino acid activation for nonribosomal peptide biosynthetic process"/>
    <property type="evidence" value="ECO:0007669"/>
    <property type="project" value="TreeGrafter"/>
</dbReference>
<dbReference type="Pfam" id="PF13193">
    <property type="entry name" value="AMP-binding_C"/>
    <property type="match status" value="1"/>
</dbReference>
<dbReference type="InterPro" id="IPR036736">
    <property type="entry name" value="ACP-like_sf"/>
</dbReference>
<dbReference type="FunFam" id="3.40.50.980:FF:000001">
    <property type="entry name" value="Non-ribosomal peptide synthetase"/>
    <property type="match status" value="1"/>
</dbReference>
<dbReference type="EMBL" id="JACHEF010000001">
    <property type="protein sequence ID" value="MBB6408780.1"/>
    <property type="molecule type" value="Genomic_DNA"/>
</dbReference>
<dbReference type="PROSITE" id="PS00455">
    <property type="entry name" value="AMP_BINDING"/>
    <property type="match status" value="1"/>
</dbReference>
<dbReference type="GO" id="GO:0044550">
    <property type="term" value="P:secondary metabolite biosynthetic process"/>
    <property type="evidence" value="ECO:0007669"/>
    <property type="project" value="TreeGrafter"/>
</dbReference>
<dbReference type="AlphaFoldDB" id="A0A841PD51"/>
<dbReference type="Pfam" id="PF00501">
    <property type="entry name" value="AMP-binding"/>
    <property type="match status" value="1"/>
</dbReference>
<dbReference type="Gene3D" id="3.30.300.30">
    <property type="match status" value="1"/>
</dbReference>
<dbReference type="GO" id="GO:0031177">
    <property type="term" value="F:phosphopantetheine binding"/>
    <property type="evidence" value="ECO:0007669"/>
    <property type="project" value="TreeGrafter"/>
</dbReference>
<dbReference type="PROSITE" id="PS50075">
    <property type="entry name" value="CARRIER"/>
    <property type="match status" value="1"/>
</dbReference>
<dbReference type="InterPro" id="IPR025110">
    <property type="entry name" value="AMP-bd_C"/>
</dbReference>
<dbReference type="InterPro" id="IPR045851">
    <property type="entry name" value="AMP-bd_C_sf"/>
</dbReference>
<proteinExistence type="predicted"/>
<dbReference type="RefSeq" id="WP_184871796.1">
    <property type="nucleotide sequence ID" value="NZ_JACHEF010000001.1"/>
</dbReference>
<dbReference type="InterPro" id="IPR000873">
    <property type="entry name" value="AMP-dep_synth/lig_dom"/>
</dbReference>
<dbReference type="InterPro" id="IPR020845">
    <property type="entry name" value="AMP-binding_CS"/>
</dbReference>
<dbReference type="InterPro" id="IPR001242">
    <property type="entry name" value="Condensation_dom"/>
</dbReference>
<keyword evidence="6" id="KW-1185">Reference proteome</keyword>
<dbReference type="CDD" id="cd05930">
    <property type="entry name" value="A_NRPS"/>
    <property type="match status" value="1"/>
</dbReference>
<dbReference type="Pfam" id="PF00668">
    <property type="entry name" value="Condensation"/>
    <property type="match status" value="1"/>
</dbReference>
<dbReference type="InterPro" id="IPR010071">
    <property type="entry name" value="AA_adenyl_dom"/>
</dbReference>
<dbReference type="PANTHER" id="PTHR45527">
    <property type="entry name" value="NONRIBOSOMAL PEPTIDE SYNTHETASE"/>
    <property type="match status" value="1"/>
</dbReference>
<comment type="caution">
    <text evidence="5">The sequence shown here is derived from an EMBL/GenBank/DDBJ whole genome shotgun (WGS) entry which is preliminary data.</text>
</comment>
<keyword evidence="2" id="KW-0596">Phosphopantetheine</keyword>
<accession>A0A841PD51</accession>
<dbReference type="Gene3D" id="3.40.50.1820">
    <property type="entry name" value="alpha/beta hydrolase"/>
    <property type="match status" value="1"/>
</dbReference>
<dbReference type="PANTHER" id="PTHR45527:SF1">
    <property type="entry name" value="FATTY ACID SYNTHASE"/>
    <property type="match status" value="1"/>
</dbReference>
<organism evidence="5 6">
    <name type="scientific">Mesorhizobium sangaii</name>
    <dbReference type="NCBI Taxonomy" id="505389"/>
    <lineage>
        <taxon>Bacteria</taxon>
        <taxon>Pseudomonadati</taxon>
        <taxon>Pseudomonadota</taxon>
        <taxon>Alphaproteobacteria</taxon>
        <taxon>Hyphomicrobiales</taxon>
        <taxon>Phyllobacteriaceae</taxon>
        <taxon>Mesorhizobium</taxon>
    </lineage>
</organism>
<evidence type="ECO:0000256" key="2">
    <source>
        <dbReference type="ARBA" id="ARBA00022450"/>
    </source>
</evidence>
<evidence type="ECO:0000256" key="3">
    <source>
        <dbReference type="ARBA" id="ARBA00022553"/>
    </source>
</evidence>
<dbReference type="Pfam" id="PF00550">
    <property type="entry name" value="PP-binding"/>
    <property type="match status" value="1"/>
</dbReference>
<dbReference type="InterPro" id="IPR023213">
    <property type="entry name" value="CAT-like_dom_sf"/>
</dbReference>
<feature type="domain" description="Carrier" evidence="4">
    <location>
        <begin position="1003"/>
        <end position="1079"/>
    </location>
</feature>
<dbReference type="InterPro" id="IPR009081">
    <property type="entry name" value="PP-bd_ACP"/>
</dbReference>
<dbReference type="SUPFAM" id="SSF52777">
    <property type="entry name" value="CoA-dependent acyltransferases"/>
    <property type="match status" value="2"/>
</dbReference>
<dbReference type="InterPro" id="IPR029058">
    <property type="entry name" value="AB_hydrolase_fold"/>
</dbReference>
<comment type="cofactor">
    <cofactor evidence="1">
        <name>pantetheine 4'-phosphate</name>
        <dbReference type="ChEBI" id="CHEBI:47942"/>
    </cofactor>
</comment>
<evidence type="ECO:0000313" key="6">
    <source>
        <dbReference type="Proteomes" id="UP000556329"/>
    </source>
</evidence>
<protein>
    <submittedName>
        <fullName evidence="5">Amino acid adenylation domain-containing protein</fullName>
    </submittedName>
</protein>
<dbReference type="CDD" id="cd19531">
    <property type="entry name" value="LCL_NRPS-like"/>
    <property type="match status" value="1"/>
</dbReference>
<dbReference type="PROSITE" id="PS00012">
    <property type="entry name" value="PHOSPHOPANTETHEINE"/>
    <property type="match status" value="1"/>
</dbReference>
<keyword evidence="3" id="KW-0597">Phosphoprotein</keyword>
<evidence type="ECO:0000256" key="1">
    <source>
        <dbReference type="ARBA" id="ARBA00001957"/>
    </source>
</evidence>
<dbReference type="Gene3D" id="3.30.559.10">
    <property type="entry name" value="Chloramphenicol acetyltransferase-like domain"/>
    <property type="match status" value="1"/>
</dbReference>
<dbReference type="GO" id="GO:0003824">
    <property type="term" value="F:catalytic activity"/>
    <property type="evidence" value="ECO:0007669"/>
    <property type="project" value="InterPro"/>
</dbReference>
<name>A0A841PD51_9HYPH</name>
<dbReference type="Proteomes" id="UP000556329">
    <property type="component" value="Unassembled WGS sequence"/>
</dbReference>
<dbReference type="Gene3D" id="3.40.50.12780">
    <property type="entry name" value="N-terminal domain of ligase-like"/>
    <property type="match status" value="1"/>
</dbReference>